<dbReference type="GO" id="GO:0016020">
    <property type="term" value="C:membrane"/>
    <property type="evidence" value="ECO:0007669"/>
    <property type="project" value="UniProtKB-SubCell"/>
</dbReference>
<reference evidence="6 7" key="1">
    <citation type="submission" date="2018-01" db="EMBL/GenBank/DDBJ databases">
        <title>Draft genome of the type strain Pseudomonas oceani DSM 100277 isolated from the deep water in Okinawa trough, northwestern Pacific Ocean.</title>
        <authorList>
            <person name="Gomila M."/>
            <person name="Mulet M."/>
            <person name="Garcia-Valdes E."/>
            <person name="Lalucat J."/>
        </authorList>
    </citation>
    <scope>NUCLEOTIDE SEQUENCE [LARGE SCALE GENOMIC DNA]</scope>
    <source>
        <strain evidence="6 7">DSM 100277</strain>
    </source>
</reference>
<comment type="similarity">
    <text evidence="5">Belongs to the KdsB family.</text>
</comment>
<dbReference type="InterPro" id="IPR003329">
    <property type="entry name" value="Cytidylyl_trans"/>
</dbReference>
<dbReference type="GO" id="GO:0009103">
    <property type="term" value="P:lipopolysaccharide biosynthetic process"/>
    <property type="evidence" value="ECO:0007669"/>
    <property type="project" value="UniProtKB-UniRule"/>
</dbReference>
<dbReference type="OrthoDB" id="9815559at2"/>
<dbReference type="InterPro" id="IPR004528">
    <property type="entry name" value="KdsB"/>
</dbReference>
<dbReference type="Proteomes" id="UP000243451">
    <property type="component" value="Unassembled WGS sequence"/>
</dbReference>
<dbReference type="FunFam" id="3.90.550.10:FF:000011">
    <property type="entry name" value="3-deoxy-manno-octulosonate cytidylyltransferase"/>
    <property type="match status" value="1"/>
</dbReference>
<dbReference type="NCBIfam" id="TIGR00466">
    <property type="entry name" value="kdsB"/>
    <property type="match status" value="1"/>
</dbReference>
<dbReference type="EC" id="2.7.7.38" evidence="5"/>
<comment type="pathway">
    <text evidence="5">Nucleotide-sugar biosynthesis; CMP-3-deoxy-D-manno-octulosonate biosynthesis; CMP-3-deoxy-D-manno-octulosonate from 3-deoxy-D-manno-octulosonate and CTP: step 1/1.</text>
</comment>
<protein>
    <recommendedName>
        <fullName evidence="5">3-deoxy-manno-octulosonate cytidylyltransferase</fullName>
        <ecNumber evidence="5">2.7.7.38</ecNumber>
    </recommendedName>
    <alternativeName>
        <fullName evidence="5">CMP-2-keto-3-deoxyoctulosonic acid synthase</fullName>
        <shortName evidence="5">CKS</shortName>
        <shortName evidence="5">CMP-KDO synthase</shortName>
    </alternativeName>
</protein>
<dbReference type="Pfam" id="PF02348">
    <property type="entry name" value="CTP_transf_3"/>
    <property type="match status" value="1"/>
</dbReference>
<accession>A0A2P4EX52</accession>
<evidence type="ECO:0000313" key="6">
    <source>
        <dbReference type="EMBL" id="POB04595.1"/>
    </source>
</evidence>
<dbReference type="GO" id="GO:0008690">
    <property type="term" value="F:3-deoxy-manno-octulosonate cytidylyltransferase activity"/>
    <property type="evidence" value="ECO:0007669"/>
    <property type="project" value="UniProtKB-UniRule"/>
</dbReference>
<dbReference type="GO" id="GO:0033468">
    <property type="term" value="P:CMP-keto-3-deoxy-D-manno-octulosonic acid biosynthetic process"/>
    <property type="evidence" value="ECO:0007669"/>
    <property type="project" value="UniProtKB-UniRule"/>
</dbReference>
<dbReference type="NCBIfam" id="NF009905">
    <property type="entry name" value="PRK13368.1"/>
    <property type="match status" value="1"/>
</dbReference>
<keyword evidence="3 5" id="KW-0548">Nucleotidyltransferase</keyword>
<evidence type="ECO:0000256" key="2">
    <source>
        <dbReference type="ARBA" id="ARBA00022679"/>
    </source>
</evidence>
<dbReference type="Gene3D" id="3.90.550.10">
    <property type="entry name" value="Spore Coat Polysaccharide Biosynthesis Protein SpsA, Chain A"/>
    <property type="match status" value="1"/>
</dbReference>
<dbReference type="GO" id="GO:0005829">
    <property type="term" value="C:cytosol"/>
    <property type="evidence" value="ECO:0007669"/>
    <property type="project" value="TreeGrafter"/>
</dbReference>
<comment type="caution">
    <text evidence="6">The sequence shown here is derived from an EMBL/GenBank/DDBJ whole genome shotgun (WGS) entry which is preliminary data.</text>
</comment>
<dbReference type="AlphaFoldDB" id="A0A2P4EX52"/>
<dbReference type="NCBIfam" id="NF003952">
    <property type="entry name" value="PRK05450.1-5"/>
    <property type="match status" value="1"/>
</dbReference>
<comment type="catalytic activity">
    <reaction evidence="5">
        <text>3-deoxy-alpha-D-manno-oct-2-ulosonate + CTP = CMP-3-deoxy-beta-D-manno-octulosonate + diphosphate</text>
        <dbReference type="Rhea" id="RHEA:23448"/>
        <dbReference type="ChEBI" id="CHEBI:33019"/>
        <dbReference type="ChEBI" id="CHEBI:37563"/>
        <dbReference type="ChEBI" id="CHEBI:85986"/>
        <dbReference type="ChEBI" id="CHEBI:85987"/>
        <dbReference type="EC" id="2.7.7.38"/>
    </reaction>
</comment>
<dbReference type="NCBIfam" id="NF003950">
    <property type="entry name" value="PRK05450.1-3"/>
    <property type="match status" value="1"/>
</dbReference>
<evidence type="ECO:0000256" key="3">
    <source>
        <dbReference type="ARBA" id="ARBA00022695"/>
    </source>
</evidence>
<keyword evidence="5" id="KW-0963">Cytoplasm</keyword>
<dbReference type="CDD" id="cd02517">
    <property type="entry name" value="CMP-KDO-Synthetase"/>
    <property type="match status" value="1"/>
</dbReference>
<keyword evidence="7" id="KW-1185">Reference proteome</keyword>
<keyword evidence="4 5" id="KW-0448">Lipopolysaccharide biosynthesis</keyword>
<dbReference type="EMBL" id="PPSK01000004">
    <property type="protein sequence ID" value="POB04595.1"/>
    <property type="molecule type" value="Genomic_DNA"/>
</dbReference>
<sequence length="254" mass="27446">MSMFHVIIPARYASTRLPGKPLQLIDGRPMVQHVWQQACKSGAASVIVATDDQRILDACASFGATAIMTRADHPTGTDRLQEVVSQLGLADDACVVNVQGDEPLIPPAVIDQVAANLMAARDAGIATLAEPIRDSETLFNPNAVKVVCDHQGYALYFSRAPMPWCRDQFANGPAALPEGIPFRRHVGIYAYKVSFLHAYVGWPSSPLETAESLEQLRALWFGTRIHVADACETLPAGVDTAEDLDRVRALLGAS</sequence>
<evidence type="ECO:0000256" key="5">
    <source>
        <dbReference type="HAMAP-Rule" id="MF_00057"/>
    </source>
</evidence>
<name>A0A2P4EX52_9GAMM</name>
<comment type="function">
    <text evidence="5">Activates KDO (a required 8-carbon sugar) for incorporation into bacterial lipopolysaccharide in Gram-negative bacteria.</text>
</comment>
<gene>
    <name evidence="5" type="primary">kdsB</name>
    <name evidence="6" type="ORF">C1949_06395</name>
</gene>
<comment type="subcellular location">
    <subcellularLocation>
        <location evidence="5">Cytoplasm</location>
    </subcellularLocation>
    <subcellularLocation>
        <location evidence="1">Membrane</location>
    </subcellularLocation>
</comment>
<evidence type="ECO:0000256" key="4">
    <source>
        <dbReference type="ARBA" id="ARBA00022985"/>
    </source>
</evidence>
<dbReference type="SUPFAM" id="SSF53448">
    <property type="entry name" value="Nucleotide-diphospho-sugar transferases"/>
    <property type="match status" value="1"/>
</dbReference>
<dbReference type="UniPathway" id="UPA00358">
    <property type="reaction ID" value="UER00476"/>
</dbReference>
<dbReference type="PANTHER" id="PTHR42866:SF2">
    <property type="entry name" value="3-DEOXY-MANNO-OCTULOSONATE CYTIDYLYLTRANSFERASE, MITOCHONDRIAL"/>
    <property type="match status" value="1"/>
</dbReference>
<dbReference type="InterPro" id="IPR029044">
    <property type="entry name" value="Nucleotide-diphossugar_trans"/>
</dbReference>
<evidence type="ECO:0000313" key="7">
    <source>
        <dbReference type="Proteomes" id="UP000243451"/>
    </source>
</evidence>
<proteinExistence type="inferred from homology"/>
<keyword evidence="2 5" id="KW-0808">Transferase</keyword>
<dbReference type="HAMAP" id="MF_00057">
    <property type="entry name" value="KdsB"/>
    <property type="match status" value="1"/>
</dbReference>
<evidence type="ECO:0000256" key="1">
    <source>
        <dbReference type="ARBA" id="ARBA00004370"/>
    </source>
</evidence>
<dbReference type="PANTHER" id="PTHR42866">
    <property type="entry name" value="3-DEOXY-MANNO-OCTULOSONATE CYTIDYLYLTRANSFERASE"/>
    <property type="match status" value="1"/>
</dbReference>
<organism evidence="6 7">
    <name type="scientific">Halopseudomonas oceani</name>
    <dbReference type="NCBI Taxonomy" id="1708783"/>
    <lineage>
        <taxon>Bacteria</taxon>
        <taxon>Pseudomonadati</taxon>
        <taxon>Pseudomonadota</taxon>
        <taxon>Gammaproteobacteria</taxon>
        <taxon>Pseudomonadales</taxon>
        <taxon>Pseudomonadaceae</taxon>
        <taxon>Halopseudomonas</taxon>
    </lineage>
</organism>